<dbReference type="InterPro" id="IPR027417">
    <property type="entry name" value="P-loop_NTPase"/>
</dbReference>
<dbReference type="FunFam" id="3.40.50.300:FF:000016">
    <property type="entry name" value="Oligopeptide ABC transporter ATP-binding component"/>
    <property type="match status" value="1"/>
</dbReference>
<evidence type="ECO:0000256" key="2">
    <source>
        <dbReference type="ARBA" id="ARBA00005417"/>
    </source>
</evidence>
<dbReference type="InterPro" id="IPR003593">
    <property type="entry name" value="AAA+_ATPase"/>
</dbReference>
<keyword evidence="10" id="KW-1185">Reference proteome</keyword>
<protein>
    <submittedName>
        <fullName evidence="9">Oligopeptide/dipeptide ABC transporter, ATP-binding protein, C-terminal domain-containing protein</fullName>
    </submittedName>
</protein>
<keyword evidence="7" id="KW-0472">Membrane</keyword>
<name>A0A1T4YX26_9ACTN</name>
<dbReference type="InterPro" id="IPR003439">
    <property type="entry name" value="ABC_transporter-like_ATP-bd"/>
</dbReference>
<dbReference type="Gene3D" id="3.40.50.300">
    <property type="entry name" value="P-loop containing nucleotide triphosphate hydrolases"/>
    <property type="match status" value="1"/>
</dbReference>
<dbReference type="InterPro" id="IPR013563">
    <property type="entry name" value="Oligopep_ABC_C"/>
</dbReference>
<accession>A0A1T4YX26</accession>
<dbReference type="NCBIfam" id="TIGR01727">
    <property type="entry name" value="oligo_HPY"/>
    <property type="match status" value="1"/>
</dbReference>
<evidence type="ECO:0000256" key="7">
    <source>
        <dbReference type="ARBA" id="ARBA00023136"/>
    </source>
</evidence>
<dbReference type="Pfam" id="PF00005">
    <property type="entry name" value="ABC_tran"/>
    <property type="match status" value="1"/>
</dbReference>
<evidence type="ECO:0000256" key="6">
    <source>
        <dbReference type="ARBA" id="ARBA00022840"/>
    </source>
</evidence>
<keyword evidence="4" id="KW-1003">Cell membrane</keyword>
<dbReference type="EMBL" id="LT796768">
    <property type="protein sequence ID" value="SKB06387.1"/>
    <property type="molecule type" value="Genomic_DNA"/>
</dbReference>
<dbReference type="GO" id="GO:0015833">
    <property type="term" value="P:peptide transport"/>
    <property type="evidence" value="ECO:0007669"/>
    <property type="project" value="InterPro"/>
</dbReference>
<dbReference type="InterPro" id="IPR050388">
    <property type="entry name" value="ABC_Ni/Peptide_Import"/>
</dbReference>
<evidence type="ECO:0000256" key="1">
    <source>
        <dbReference type="ARBA" id="ARBA00004202"/>
    </source>
</evidence>
<keyword evidence="3" id="KW-0813">Transport</keyword>
<keyword evidence="6 9" id="KW-0067">ATP-binding</keyword>
<dbReference type="GO" id="GO:0005886">
    <property type="term" value="C:plasma membrane"/>
    <property type="evidence" value="ECO:0007669"/>
    <property type="project" value="UniProtKB-SubCell"/>
</dbReference>
<dbReference type="PROSITE" id="PS00211">
    <property type="entry name" value="ABC_TRANSPORTER_1"/>
    <property type="match status" value="1"/>
</dbReference>
<dbReference type="SUPFAM" id="SSF52540">
    <property type="entry name" value="P-loop containing nucleoside triphosphate hydrolases"/>
    <property type="match status" value="1"/>
</dbReference>
<gene>
    <name evidence="9" type="ORF">SAMN06295964_1289</name>
</gene>
<dbReference type="PROSITE" id="PS50893">
    <property type="entry name" value="ABC_TRANSPORTER_2"/>
    <property type="match status" value="1"/>
</dbReference>
<dbReference type="AlphaFoldDB" id="A0A1T4YX26"/>
<dbReference type="Pfam" id="PF08352">
    <property type="entry name" value="oligo_HPY"/>
    <property type="match status" value="1"/>
</dbReference>
<dbReference type="GO" id="GO:0016887">
    <property type="term" value="F:ATP hydrolysis activity"/>
    <property type="evidence" value="ECO:0007669"/>
    <property type="project" value="InterPro"/>
</dbReference>
<evidence type="ECO:0000313" key="9">
    <source>
        <dbReference type="EMBL" id="SKB06387.1"/>
    </source>
</evidence>
<dbReference type="SMART" id="SM00382">
    <property type="entry name" value="AAA"/>
    <property type="match status" value="1"/>
</dbReference>
<dbReference type="PANTHER" id="PTHR43297">
    <property type="entry name" value="OLIGOPEPTIDE TRANSPORT ATP-BINDING PROTEIN APPD"/>
    <property type="match status" value="1"/>
</dbReference>
<proteinExistence type="inferred from homology"/>
<comment type="subcellular location">
    <subcellularLocation>
        <location evidence="1">Cell membrane</location>
        <topology evidence="1">Peripheral membrane protein</topology>
    </subcellularLocation>
</comment>
<reference evidence="10" key="1">
    <citation type="submission" date="2017-02" db="EMBL/GenBank/DDBJ databases">
        <authorList>
            <person name="Varghese N."/>
            <person name="Submissions S."/>
        </authorList>
    </citation>
    <scope>NUCLEOTIDE SEQUENCE [LARGE SCALE GENOMIC DNA]</scope>
    <source>
        <strain evidence="10">9H-4</strain>
    </source>
</reference>
<sequence length="326" mass="35170">MSAETVLEVANLCVGVGAQGEGASLVRDVSFSMRRGEIVGVVGESGCGKSMTALAIADLLPVGVTSSADRLSFEGVDLTTADRRTALRTRGLNQAVVFQDPQASLNPALKLGTQMTEAVMHHQRLPRASALRRAAENLSEVKIAGAEQRLREYPYQLSGGMRQRAMIAMGLMMSPSLLIADEPTTALDVTVQADVMRMLRRLNAEHETAILLVSHHIALLQQVCSRILVMYAGELVEDLPSVSLVKDARHPYTRALIASVPSLAHDPSRRLVTIPGTLPDPGARGDGCPFRNRCNEADERCDIAPPLTRAGDHRVACWRAEENAHA</sequence>
<evidence type="ECO:0000256" key="4">
    <source>
        <dbReference type="ARBA" id="ARBA00022475"/>
    </source>
</evidence>
<keyword evidence="5" id="KW-0547">Nucleotide-binding</keyword>
<organism evidence="9 10">
    <name type="scientific">Aeromicrobium choanae</name>
    <dbReference type="NCBI Taxonomy" id="1736691"/>
    <lineage>
        <taxon>Bacteria</taxon>
        <taxon>Bacillati</taxon>
        <taxon>Actinomycetota</taxon>
        <taxon>Actinomycetes</taxon>
        <taxon>Propionibacteriales</taxon>
        <taxon>Nocardioidaceae</taxon>
        <taxon>Aeromicrobium</taxon>
    </lineage>
</organism>
<evidence type="ECO:0000256" key="3">
    <source>
        <dbReference type="ARBA" id="ARBA00022448"/>
    </source>
</evidence>
<dbReference type="Proteomes" id="UP000191040">
    <property type="component" value="Chromosome I"/>
</dbReference>
<evidence type="ECO:0000256" key="5">
    <source>
        <dbReference type="ARBA" id="ARBA00022741"/>
    </source>
</evidence>
<dbReference type="PANTHER" id="PTHR43297:SF2">
    <property type="entry name" value="DIPEPTIDE TRANSPORT ATP-BINDING PROTEIN DPPD"/>
    <property type="match status" value="1"/>
</dbReference>
<evidence type="ECO:0000259" key="8">
    <source>
        <dbReference type="PROSITE" id="PS50893"/>
    </source>
</evidence>
<comment type="similarity">
    <text evidence="2">Belongs to the ABC transporter superfamily.</text>
</comment>
<feature type="domain" description="ABC transporter" evidence="8">
    <location>
        <begin position="7"/>
        <end position="257"/>
    </location>
</feature>
<dbReference type="STRING" id="1736691.SAMN06295964_1289"/>
<dbReference type="CDD" id="cd03257">
    <property type="entry name" value="ABC_NikE_OppD_transporters"/>
    <property type="match status" value="1"/>
</dbReference>
<dbReference type="GO" id="GO:0005524">
    <property type="term" value="F:ATP binding"/>
    <property type="evidence" value="ECO:0007669"/>
    <property type="project" value="UniProtKB-KW"/>
</dbReference>
<evidence type="ECO:0000313" key="10">
    <source>
        <dbReference type="Proteomes" id="UP000191040"/>
    </source>
</evidence>
<dbReference type="InterPro" id="IPR017871">
    <property type="entry name" value="ABC_transporter-like_CS"/>
</dbReference>